<dbReference type="InterPro" id="IPR036291">
    <property type="entry name" value="NAD(P)-bd_dom_sf"/>
</dbReference>
<dbReference type="InterPro" id="IPR016040">
    <property type="entry name" value="NAD(P)-bd_dom"/>
</dbReference>
<gene>
    <name evidence="2" type="ORF">BE08_31800</name>
</gene>
<dbReference type="EMBL" id="JELY01002920">
    <property type="protein sequence ID" value="KYF51244.1"/>
    <property type="molecule type" value="Genomic_DNA"/>
</dbReference>
<dbReference type="Gene3D" id="3.40.50.720">
    <property type="entry name" value="NAD(P)-binding Rossmann-like Domain"/>
    <property type="match status" value="1"/>
</dbReference>
<dbReference type="PANTHER" id="PTHR14097">
    <property type="entry name" value="OXIDOREDUCTASE HTATIP2"/>
    <property type="match status" value="1"/>
</dbReference>
<evidence type="ECO:0000313" key="3">
    <source>
        <dbReference type="Proteomes" id="UP000075420"/>
    </source>
</evidence>
<name>A0A150P6A8_SORCE</name>
<dbReference type="PANTHER" id="PTHR14097:SF7">
    <property type="entry name" value="OXIDOREDUCTASE HTATIP2"/>
    <property type="match status" value="1"/>
</dbReference>
<sequence length="230" mass="24816">MELMTVDKTALIVGGTGLVGGHCLRLLVQQPAYTRVVALLRRPAPIEDPRLSQRIVDFDRLDGAEFAGVSDVFCALGTTIAKAGSEEAFYQIDYRYPITVARLAEKAGVKQLVIVSSVGADARSTSFYLRVKGELEQELSAASFASVHVMRPSLLLGERGEVRRGEAIGVAAAQTLRFTMKGGLRRYRPIDARTVAGAMVAAALQGNPGRHVYHFDDMDKLARGIGVVQA</sequence>
<evidence type="ECO:0000313" key="2">
    <source>
        <dbReference type="EMBL" id="KYF51244.1"/>
    </source>
</evidence>
<comment type="caution">
    <text evidence="2">The sequence shown here is derived from an EMBL/GenBank/DDBJ whole genome shotgun (WGS) entry which is preliminary data.</text>
</comment>
<organism evidence="2 3">
    <name type="scientific">Sorangium cellulosum</name>
    <name type="common">Polyangium cellulosum</name>
    <dbReference type="NCBI Taxonomy" id="56"/>
    <lineage>
        <taxon>Bacteria</taxon>
        <taxon>Pseudomonadati</taxon>
        <taxon>Myxococcota</taxon>
        <taxon>Polyangia</taxon>
        <taxon>Polyangiales</taxon>
        <taxon>Polyangiaceae</taxon>
        <taxon>Sorangium</taxon>
    </lineage>
</organism>
<dbReference type="SUPFAM" id="SSF51735">
    <property type="entry name" value="NAD(P)-binding Rossmann-fold domains"/>
    <property type="match status" value="1"/>
</dbReference>
<dbReference type="CDD" id="cd05250">
    <property type="entry name" value="CC3_like_SDR_a"/>
    <property type="match status" value="1"/>
</dbReference>
<accession>A0A150P6A8</accession>
<dbReference type="Pfam" id="PF13460">
    <property type="entry name" value="NAD_binding_10"/>
    <property type="match status" value="1"/>
</dbReference>
<evidence type="ECO:0000259" key="1">
    <source>
        <dbReference type="Pfam" id="PF13460"/>
    </source>
</evidence>
<proteinExistence type="predicted"/>
<dbReference type="AlphaFoldDB" id="A0A150P6A8"/>
<dbReference type="Proteomes" id="UP000075420">
    <property type="component" value="Unassembled WGS sequence"/>
</dbReference>
<reference evidence="2 3" key="1">
    <citation type="submission" date="2014-02" db="EMBL/GenBank/DDBJ databases">
        <title>The small core and large imbalanced accessory genome model reveals a collaborative survival strategy of Sorangium cellulosum strains in nature.</title>
        <authorList>
            <person name="Han K."/>
            <person name="Peng R."/>
            <person name="Blom J."/>
            <person name="Li Y.-Z."/>
        </authorList>
    </citation>
    <scope>NUCLEOTIDE SEQUENCE [LARGE SCALE GENOMIC DNA]</scope>
    <source>
        <strain evidence="2 3">So0157-25</strain>
    </source>
</reference>
<feature type="domain" description="NAD(P)-binding" evidence="1">
    <location>
        <begin position="14"/>
        <end position="142"/>
    </location>
</feature>
<protein>
    <recommendedName>
        <fullName evidence="1">NAD(P)-binding domain-containing protein</fullName>
    </recommendedName>
</protein>